<dbReference type="EMBL" id="CYSF01000006">
    <property type="protein sequence ID" value="CUH84000.1"/>
    <property type="molecule type" value="Genomic_DNA"/>
</dbReference>
<dbReference type="InterPro" id="IPR019734">
    <property type="entry name" value="TPR_rpt"/>
</dbReference>
<dbReference type="SMART" id="SM00028">
    <property type="entry name" value="TPR"/>
    <property type="match status" value="2"/>
</dbReference>
<name>A0A0P1H1G2_9RHOB</name>
<dbReference type="OrthoDB" id="7819234at2"/>
<dbReference type="RefSeq" id="WP_058318099.1">
    <property type="nucleotide sequence ID" value="NZ_CYSF01000006.1"/>
</dbReference>
<sequence>MRHSIRFIPLRTSAVRMTLCIVAGLGLTACEQIRGGDQVDRALSAINAVDENNLSDIMLTVADADEAVRYFQRASKDNPDRIDLRRGLGQSLVRAGRATEAVPVWRSVTKMPGTTQDDSVDLADALIRASQWEEADRILDAVPPTVETYKRYRLEAMVADSNKEWEKSDSFYETAVGLTTRPAGVLNNWGYSKLTRGDYADAERLFAQAIKHDQSLFTAKNNIVLARGAQRNYSLPVIPMDQVERAQLLHTMGLSAVKQGDIRTGENLLREAIDTHPQHFEAAVRALRALEG</sequence>
<dbReference type="STRING" id="340021.TM5383_01205"/>
<gene>
    <name evidence="1" type="ORF">TM5383_01205</name>
</gene>
<evidence type="ECO:0000313" key="1">
    <source>
        <dbReference type="EMBL" id="CUH84000.1"/>
    </source>
</evidence>
<dbReference type="Pfam" id="PF13432">
    <property type="entry name" value="TPR_16"/>
    <property type="match status" value="2"/>
</dbReference>
<dbReference type="PROSITE" id="PS51257">
    <property type="entry name" value="PROKAR_LIPOPROTEIN"/>
    <property type="match status" value="1"/>
</dbReference>
<dbReference type="InterPro" id="IPR011990">
    <property type="entry name" value="TPR-like_helical_dom_sf"/>
</dbReference>
<organism evidence="1 2">
    <name type="scientific">Thalassovita mediterranea</name>
    <dbReference type="NCBI Taxonomy" id="340021"/>
    <lineage>
        <taxon>Bacteria</taxon>
        <taxon>Pseudomonadati</taxon>
        <taxon>Pseudomonadota</taxon>
        <taxon>Alphaproteobacteria</taxon>
        <taxon>Rhodobacterales</taxon>
        <taxon>Roseobacteraceae</taxon>
        <taxon>Thalassovita</taxon>
    </lineage>
</organism>
<dbReference type="SUPFAM" id="SSF48452">
    <property type="entry name" value="TPR-like"/>
    <property type="match status" value="1"/>
</dbReference>
<proteinExistence type="predicted"/>
<dbReference type="Gene3D" id="1.25.40.10">
    <property type="entry name" value="Tetratricopeptide repeat domain"/>
    <property type="match status" value="1"/>
</dbReference>
<accession>A0A0P1H1G2</accession>
<dbReference type="AlphaFoldDB" id="A0A0P1H1G2"/>
<protein>
    <submittedName>
        <fullName evidence="1">Type IV pilus biogenesis/stability protein PilW</fullName>
    </submittedName>
</protein>
<dbReference type="Proteomes" id="UP000051681">
    <property type="component" value="Unassembled WGS sequence"/>
</dbReference>
<keyword evidence="2" id="KW-1185">Reference proteome</keyword>
<reference evidence="1 2" key="1">
    <citation type="submission" date="2015-09" db="EMBL/GenBank/DDBJ databases">
        <authorList>
            <consortium name="Swine Surveillance"/>
        </authorList>
    </citation>
    <scope>NUCLEOTIDE SEQUENCE [LARGE SCALE GENOMIC DNA]</scope>
    <source>
        <strain evidence="1 2">CECT 8383</strain>
    </source>
</reference>
<evidence type="ECO:0000313" key="2">
    <source>
        <dbReference type="Proteomes" id="UP000051681"/>
    </source>
</evidence>